<dbReference type="AlphaFoldDB" id="A0A8H4KX27"/>
<evidence type="ECO:0000313" key="3">
    <source>
        <dbReference type="Proteomes" id="UP000554235"/>
    </source>
</evidence>
<proteinExistence type="predicted"/>
<gene>
    <name evidence="2" type="ORF">FALBO_14380</name>
</gene>
<keyword evidence="3" id="KW-1185">Reference proteome</keyword>
<reference evidence="2 3" key="1">
    <citation type="submission" date="2020-01" db="EMBL/GenBank/DDBJ databases">
        <title>Identification and distribution of gene clusters putatively required for synthesis of sphingolipid metabolism inhibitors in phylogenetically diverse species of the filamentous fungus Fusarium.</title>
        <authorList>
            <person name="Kim H.-S."/>
            <person name="Busman M."/>
            <person name="Brown D.W."/>
            <person name="Divon H."/>
            <person name="Uhlig S."/>
            <person name="Proctor R.H."/>
        </authorList>
    </citation>
    <scope>NUCLEOTIDE SEQUENCE [LARGE SCALE GENOMIC DNA]</scope>
    <source>
        <strain evidence="2 3">NRRL 20459</strain>
    </source>
</reference>
<comment type="caution">
    <text evidence="2">The sequence shown here is derived from an EMBL/GenBank/DDBJ whole genome shotgun (WGS) entry which is preliminary data.</text>
</comment>
<feature type="region of interest" description="Disordered" evidence="1">
    <location>
        <begin position="141"/>
        <end position="165"/>
    </location>
</feature>
<protein>
    <submittedName>
        <fullName evidence="2">Uncharacterized protein</fullName>
    </submittedName>
</protein>
<dbReference type="EMBL" id="JAADYS010002325">
    <property type="protein sequence ID" value="KAF4458872.1"/>
    <property type="molecule type" value="Genomic_DNA"/>
</dbReference>
<dbReference type="Proteomes" id="UP000554235">
    <property type="component" value="Unassembled WGS sequence"/>
</dbReference>
<organism evidence="2 3">
    <name type="scientific">Fusarium albosuccineum</name>
    <dbReference type="NCBI Taxonomy" id="1237068"/>
    <lineage>
        <taxon>Eukaryota</taxon>
        <taxon>Fungi</taxon>
        <taxon>Dikarya</taxon>
        <taxon>Ascomycota</taxon>
        <taxon>Pezizomycotina</taxon>
        <taxon>Sordariomycetes</taxon>
        <taxon>Hypocreomycetidae</taxon>
        <taxon>Hypocreales</taxon>
        <taxon>Nectriaceae</taxon>
        <taxon>Fusarium</taxon>
        <taxon>Fusarium decemcellulare species complex</taxon>
    </lineage>
</organism>
<evidence type="ECO:0000313" key="2">
    <source>
        <dbReference type="EMBL" id="KAF4458872.1"/>
    </source>
</evidence>
<sequence length="165" mass="18100">MTDGGPWPRNAGLGRSWDLGRGDPQLALSLFIVIGRVFSSLFSLACEPEPEPEPDSMQDGPQKRLRSLCPERLVLSIPESPGTPCRWPENIPPCPTHPNMVGGGLTQCLSPLCFWKTHPASTLSQGKGRKLRDQTWWQHNPAEAKPGWRMGGDRNPALSPSPLAM</sequence>
<accession>A0A8H4KX27</accession>
<evidence type="ECO:0000256" key="1">
    <source>
        <dbReference type="SAM" id="MobiDB-lite"/>
    </source>
</evidence>
<name>A0A8H4KX27_9HYPO</name>